<keyword evidence="7" id="KW-0732">Signal</keyword>
<feature type="signal peptide" evidence="7">
    <location>
        <begin position="1"/>
        <end position="20"/>
    </location>
</feature>
<evidence type="ECO:0000256" key="1">
    <source>
        <dbReference type="ARBA" id="ARBA00000971"/>
    </source>
</evidence>
<gene>
    <name evidence="9" type="ORF">EVB03_07555</name>
</gene>
<evidence type="ECO:0000256" key="6">
    <source>
        <dbReference type="RuleBase" id="RU003915"/>
    </source>
</evidence>
<keyword evidence="3 5" id="KW-0697">Rotamase</keyword>
<evidence type="ECO:0000256" key="5">
    <source>
        <dbReference type="PROSITE-ProRule" id="PRU00277"/>
    </source>
</evidence>
<dbReference type="Gene3D" id="1.10.287.460">
    <property type="entry name" value="Peptidyl-prolyl cis-trans isomerase, FKBP-type, N-terminal domain"/>
    <property type="match status" value="1"/>
</dbReference>
<proteinExistence type="inferred from homology"/>
<dbReference type="InterPro" id="IPR036944">
    <property type="entry name" value="PPIase_FKBP_N_sf"/>
</dbReference>
<dbReference type="EMBL" id="SHBP01000010">
    <property type="protein sequence ID" value="RZO19567.1"/>
    <property type="molecule type" value="Genomic_DNA"/>
</dbReference>
<evidence type="ECO:0000313" key="9">
    <source>
        <dbReference type="EMBL" id="RZO19567.1"/>
    </source>
</evidence>
<comment type="similarity">
    <text evidence="2 6">Belongs to the FKBP-type PPIase family.</text>
</comment>
<name>A0A520MEB7_9GAMM</name>
<dbReference type="Proteomes" id="UP000315889">
    <property type="component" value="Unassembled WGS sequence"/>
</dbReference>
<comment type="catalytic activity">
    <reaction evidence="1 5 6">
        <text>[protein]-peptidylproline (omega=180) = [protein]-peptidylproline (omega=0)</text>
        <dbReference type="Rhea" id="RHEA:16237"/>
        <dbReference type="Rhea" id="RHEA-COMP:10747"/>
        <dbReference type="Rhea" id="RHEA-COMP:10748"/>
        <dbReference type="ChEBI" id="CHEBI:83833"/>
        <dbReference type="ChEBI" id="CHEBI:83834"/>
        <dbReference type="EC" id="5.2.1.8"/>
    </reaction>
</comment>
<dbReference type="InterPro" id="IPR000774">
    <property type="entry name" value="PPIase_FKBP_N"/>
</dbReference>
<dbReference type="Pfam" id="PF00254">
    <property type="entry name" value="FKBP_C"/>
    <property type="match status" value="1"/>
</dbReference>
<keyword evidence="4 5" id="KW-0413">Isomerase</keyword>
<organism evidence="9 10">
    <name type="scientific">SAR92 clade bacterium</name>
    <dbReference type="NCBI Taxonomy" id="2315479"/>
    <lineage>
        <taxon>Bacteria</taxon>
        <taxon>Pseudomonadati</taxon>
        <taxon>Pseudomonadota</taxon>
        <taxon>Gammaproteobacteria</taxon>
        <taxon>Cellvibrionales</taxon>
        <taxon>Porticoccaceae</taxon>
        <taxon>SAR92 clade</taxon>
    </lineage>
</organism>
<dbReference type="GO" id="GO:0003755">
    <property type="term" value="F:peptidyl-prolyl cis-trans isomerase activity"/>
    <property type="evidence" value="ECO:0007669"/>
    <property type="project" value="UniProtKB-UniRule"/>
</dbReference>
<accession>A0A520MEB7</accession>
<dbReference type="PANTHER" id="PTHR43811">
    <property type="entry name" value="FKBP-TYPE PEPTIDYL-PROLYL CIS-TRANS ISOMERASE FKPA"/>
    <property type="match status" value="1"/>
</dbReference>
<dbReference type="EC" id="5.2.1.8" evidence="6"/>
<feature type="chain" id="PRO_5022179035" description="Peptidyl-prolyl cis-trans isomerase" evidence="7">
    <location>
        <begin position="21"/>
        <end position="234"/>
    </location>
</feature>
<dbReference type="PANTHER" id="PTHR43811:SF57">
    <property type="entry name" value="FKBP-TYPE PEPTIDYL-PROLYL CIS-TRANS ISOMERASE FKPA-RELATED"/>
    <property type="match status" value="1"/>
</dbReference>
<reference evidence="9 10" key="1">
    <citation type="submission" date="2019-02" db="EMBL/GenBank/DDBJ databases">
        <title>Prokaryotic population dynamics and viral predation in marine succession experiment using metagenomics: the confinement effect.</title>
        <authorList>
            <person name="Haro-Moreno J.M."/>
            <person name="Rodriguez-Valera F."/>
            <person name="Lopez-Perez M."/>
        </authorList>
    </citation>
    <scope>NUCLEOTIDE SEQUENCE [LARGE SCALE GENOMIC DNA]</scope>
    <source>
        <strain evidence="9">MED-G170</strain>
    </source>
</reference>
<feature type="domain" description="PPIase FKBP-type" evidence="8">
    <location>
        <begin position="149"/>
        <end position="234"/>
    </location>
</feature>
<dbReference type="AlphaFoldDB" id="A0A520MEB7"/>
<dbReference type="Pfam" id="PF01346">
    <property type="entry name" value="FKBP_N"/>
    <property type="match status" value="1"/>
</dbReference>
<evidence type="ECO:0000313" key="10">
    <source>
        <dbReference type="Proteomes" id="UP000315889"/>
    </source>
</evidence>
<evidence type="ECO:0000256" key="3">
    <source>
        <dbReference type="ARBA" id="ARBA00023110"/>
    </source>
</evidence>
<dbReference type="Gene3D" id="3.10.50.40">
    <property type="match status" value="1"/>
</dbReference>
<dbReference type="InterPro" id="IPR046357">
    <property type="entry name" value="PPIase_dom_sf"/>
</dbReference>
<dbReference type="InterPro" id="IPR001179">
    <property type="entry name" value="PPIase_FKBP_dom"/>
</dbReference>
<evidence type="ECO:0000259" key="8">
    <source>
        <dbReference type="PROSITE" id="PS50059"/>
    </source>
</evidence>
<comment type="caution">
    <text evidence="9">The sequence shown here is derived from an EMBL/GenBank/DDBJ whole genome shotgun (WGS) entry which is preliminary data.</text>
</comment>
<evidence type="ECO:0000256" key="7">
    <source>
        <dbReference type="SAM" id="SignalP"/>
    </source>
</evidence>
<evidence type="ECO:0000256" key="4">
    <source>
        <dbReference type="ARBA" id="ARBA00023235"/>
    </source>
</evidence>
<dbReference type="GO" id="GO:0006457">
    <property type="term" value="P:protein folding"/>
    <property type="evidence" value="ECO:0007669"/>
    <property type="project" value="InterPro"/>
</dbReference>
<dbReference type="PROSITE" id="PS50059">
    <property type="entry name" value="FKBP_PPIASE"/>
    <property type="match status" value="1"/>
</dbReference>
<dbReference type="SUPFAM" id="SSF54534">
    <property type="entry name" value="FKBP-like"/>
    <property type="match status" value="1"/>
</dbReference>
<sequence>MLFRYTCLSVLLTVSQVAVANSNNSPITVNLSEASDSQKLSYILGIDMHEKRSRQGFILDPEMVAQAIRDEQTGMQPQISSAEYMRIVLLKREKIAEFEASWQALSKKNLTDGKVFLATKALEPGIMTTESGLLYKILRPGTGHHPNENDMARVHYRGTLLNGEEFDSSFKRGKPIDFPVGKVRPAMKEILMLMREGAKWVFYAPPHLGYGNEGAGPIGPNETLTTEIELIEIL</sequence>
<protein>
    <recommendedName>
        <fullName evidence="6">Peptidyl-prolyl cis-trans isomerase</fullName>
        <ecNumber evidence="6">5.2.1.8</ecNumber>
    </recommendedName>
</protein>
<evidence type="ECO:0000256" key="2">
    <source>
        <dbReference type="ARBA" id="ARBA00006577"/>
    </source>
</evidence>